<sequence length="1056" mass="113914">MASPLPHTLLFRNRYLLWLCIVILLVAGTSALINLPRLEDPRITNRNPTVLTFFPGASAERVESLVSKVIEDELRELYEIKDLESVSRAGASIVSVELQDWTDASNNEQIFSKIRDALEDASRQFPPGVSKPEFDDKRGATAFTMVVALSLPSDATEQLTILNRLSAELADRLRSLPGTEIVRRYGDPQEEILVTLDMPQLNAMGLTAGDIAQRIQAADSKQAAGALHSSNRSLLIEVDGALESLRRISDIPVYEDAEGASLHLRDIARIEKTSRDPASEIAFTEADQRSIFVAARMTDNLRVDVWNQSATEVVHMFKEEFGASADIHTLFVQNDYTEERLSNLGGNLLAGMLVVMLVVLVSMGWRPSLVVGLALPLSMAGAIFSLSFFGEEIHQMTMFGMIIAIGLLIDNAIVVTDEVRKNIRERGLSSMAGLSKAVKHLKVPLFASTLTTIIGFMPVFLLPGNIGDFIGPIAISVVMALVFSFVISITLIAALAAIWTGPPQASQSAEAQIPESRQSRWWQAGVKLPRLSSGYRRTLSWGLRHPWMAIGLSLILPILGLALASQLPNVFFPSADRDHFEVQVWLPEESAITVTQRTAQEMNRLINQQAGVARTHWMVGGSTPSVYYNQIMNKDNFASYAQAIVFADNAADANALIPKLQARLDEQFPEARTVVRAFAQGPPSSAPVSFRIVGPNPDVLRELGESVRLALEKQSGVTHAFASIEGGKAKLWLKADEDQARLAGLTLDDIARQFESQLEGLTGGTVLEGLESLPVRVRVDDHTRSQMSRIASLRINSPTLEQWIPAAALGDFELTPELTAITRRNGERVNTVEAFLHPNVAPLSVTQNVLESLELGGLDLPHGYRLEVAGDADAQKEAVGNLVTYAPVLMIVMIATLILAFRSLALAGLIGAVAVLSAGLGFFSLYLSGFPLGFNPIIGTAGLIGVAINGSIVVLAALRANPVAATGDVEAMVGETLGSARHILSTTLTTVAGFTPLLLNGGSFWPPLAVVIAGGVGFSVILSLFFTPAVYALIQRGATRAPETPAEPAQIGGQPS</sequence>
<evidence type="ECO:0000259" key="2">
    <source>
        <dbReference type="PROSITE" id="PS50156"/>
    </source>
</evidence>
<dbReference type="InterPro" id="IPR001036">
    <property type="entry name" value="Acrflvin-R"/>
</dbReference>
<feature type="transmembrane region" description="Helical" evidence="1">
    <location>
        <begin position="443"/>
        <end position="461"/>
    </location>
</feature>
<keyword evidence="1" id="KW-0472">Membrane</keyword>
<comment type="caution">
    <text evidence="3">The sequence shown here is derived from an EMBL/GenBank/DDBJ whole genome shotgun (WGS) entry which is preliminary data.</text>
</comment>
<feature type="transmembrane region" description="Helical" evidence="1">
    <location>
        <begin position="979"/>
        <end position="999"/>
    </location>
</feature>
<reference evidence="3 4" key="1">
    <citation type="submission" date="2015-09" db="EMBL/GenBank/DDBJ databases">
        <title>Identification and resolution of microdiversity through metagenomic sequencing of parallel consortia.</title>
        <authorList>
            <person name="Nelson W.C."/>
            <person name="Romine M.F."/>
            <person name="Lindemann S.R."/>
        </authorList>
    </citation>
    <scope>NUCLEOTIDE SEQUENCE [LARGE SCALE GENOMIC DNA]</scope>
    <source>
        <strain evidence="3">HL-55</strain>
    </source>
</reference>
<dbReference type="InterPro" id="IPR000731">
    <property type="entry name" value="SSD"/>
</dbReference>
<dbReference type="PATRIC" id="fig|1305731.5.peg.1923"/>
<dbReference type="SUPFAM" id="SSF82714">
    <property type="entry name" value="Multidrug efflux transporter AcrB TolC docking domain, DN and DC subdomains"/>
    <property type="match status" value="2"/>
</dbReference>
<dbReference type="STRING" id="1305731.GCA_000934705_01806"/>
<dbReference type="SUPFAM" id="SSF82866">
    <property type="entry name" value="Multidrug efflux transporter AcrB transmembrane domain"/>
    <property type="match status" value="2"/>
</dbReference>
<dbReference type="SUPFAM" id="SSF82693">
    <property type="entry name" value="Multidrug efflux transporter AcrB pore domain, PN1, PN2, PC1 and PC2 subdomains"/>
    <property type="match status" value="1"/>
</dbReference>
<feature type="transmembrane region" description="Helical" evidence="1">
    <location>
        <begin position="933"/>
        <end position="958"/>
    </location>
</feature>
<dbReference type="Proteomes" id="UP000050416">
    <property type="component" value="Unassembled WGS sequence"/>
</dbReference>
<dbReference type="InterPro" id="IPR027463">
    <property type="entry name" value="AcrB_DN_DC_subdom"/>
</dbReference>
<proteinExistence type="predicted"/>
<dbReference type="Gene3D" id="3.30.70.1430">
    <property type="entry name" value="Multidrug efflux transporter AcrB pore domain"/>
    <property type="match status" value="2"/>
</dbReference>
<dbReference type="PROSITE" id="PS50156">
    <property type="entry name" value="SSD"/>
    <property type="match status" value="1"/>
</dbReference>
<organism evidence="3 4">
    <name type="scientific">Marinobacter excellens HL-55</name>
    <dbReference type="NCBI Taxonomy" id="1305731"/>
    <lineage>
        <taxon>Bacteria</taxon>
        <taxon>Pseudomonadati</taxon>
        <taxon>Pseudomonadota</taxon>
        <taxon>Gammaproteobacteria</taxon>
        <taxon>Pseudomonadales</taxon>
        <taxon>Marinobacteraceae</taxon>
        <taxon>Marinobacter</taxon>
    </lineage>
</organism>
<evidence type="ECO:0000313" key="3">
    <source>
        <dbReference type="EMBL" id="KPQ27272.1"/>
    </source>
</evidence>
<dbReference type="PRINTS" id="PR00702">
    <property type="entry name" value="ACRIFLAVINRP"/>
</dbReference>
<dbReference type="GO" id="GO:0042910">
    <property type="term" value="F:xenobiotic transmembrane transporter activity"/>
    <property type="evidence" value="ECO:0007669"/>
    <property type="project" value="TreeGrafter"/>
</dbReference>
<dbReference type="PANTHER" id="PTHR32063">
    <property type="match status" value="1"/>
</dbReference>
<feature type="transmembrane region" description="Helical" evidence="1">
    <location>
        <begin position="396"/>
        <end position="416"/>
    </location>
</feature>
<feature type="transmembrane region" description="Helical" evidence="1">
    <location>
        <begin position="344"/>
        <end position="362"/>
    </location>
</feature>
<dbReference type="PANTHER" id="PTHR32063:SF18">
    <property type="entry name" value="CATION EFFLUX SYSTEM PROTEIN"/>
    <property type="match status" value="1"/>
</dbReference>
<dbReference type="EMBL" id="LJZQ01000032">
    <property type="protein sequence ID" value="KPQ27272.1"/>
    <property type="molecule type" value="Genomic_DNA"/>
</dbReference>
<gene>
    <name evidence="3" type="ORF">HLUCCX14_15715</name>
</gene>
<feature type="transmembrane region" description="Helical" evidence="1">
    <location>
        <begin position="473"/>
        <end position="499"/>
    </location>
</feature>
<dbReference type="AlphaFoldDB" id="A0A0P8CV33"/>
<keyword evidence="1" id="KW-0812">Transmembrane</keyword>
<feature type="transmembrane region" description="Helical" evidence="1">
    <location>
        <begin position="908"/>
        <end position="927"/>
    </location>
</feature>
<feature type="transmembrane region" description="Helical" evidence="1">
    <location>
        <begin position="1005"/>
        <end position="1034"/>
    </location>
</feature>
<dbReference type="Gene3D" id="3.30.70.1440">
    <property type="entry name" value="Multidrug efflux transporter AcrB pore domain"/>
    <property type="match status" value="1"/>
</dbReference>
<evidence type="ECO:0000313" key="4">
    <source>
        <dbReference type="Proteomes" id="UP000050416"/>
    </source>
</evidence>
<protein>
    <submittedName>
        <fullName evidence="3">Cation/multidrug efflux pump</fullName>
    </submittedName>
</protein>
<dbReference type="Gene3D" id="3.30.2090.10">
    <property type="entry name" value="Multidrug efflux transporter AcrB TolC docking domain, DN and DC subdomains"/>
    <property type="match status" value="2"/>
</dbReference>
<dbReference type="Gene3D" id="1.20.1640.10">
    <property type="entry name" value="Multidrug efflux transporter AcrB transmembrane domain"/>
    <property type="match status" value="2"/>
</dbReference>
<dbReference type="Gene3D" id="3.30.70.1320">
    <property type="entry name" value="Multidrug efflux transporter AcrB pore domain like"/>
    <property type="match status" value="1"/>
</dbReference>
<accession>A0A0P8CV33</accession>
<feature type="transmembrane region" description="Helical" evidence="1">
    <location>
        <begin position="546"/>
        <end position="564"/>
    </location>
</feature>
<keyword evidence="1" id="KW-1133">Transmembrane helix</keyword>
<feature type="transmembrane region" description="Helical" evidence="1">
    <location>
        <begin position="882"/>
        <end position="901"/>
    </location>
</feature>
<dbReference type="GO" id="GO:0005886">
    <property type="term" value="C:plasma membrane"/>
    <property type="evidence" value="ECO:0007669"/>
    <property type="project" value="TreeGrafter"/>
</dbReference>
<feature type="domain" description="SSD" evidence="2">
    <location>
        <begin position="349"/>
        <end position="498"/>
    </location>
</feature>
<name>A0A0P8CV33_9GAMM</name>
<evidence type="ECO:0000256" key="1">
    <source>
        <dbReference type="SAM" id="Phobius"/>
    </source>
</evidence>
<dbReference type="Pfam" id="PF00873">
    <property type="entry name" value="ACR_tran"/>
    <property type="match status" value="1"/>
</dbReference>